<keyword evidence="3" id="KW-1185">Reference proteome</keyword>
<keyword evidence="1" id="KW-1133">Transmembrane helix</keyword>
<dbReference type="Gramene" id="KGN47620">
    <property type="protein sequence ID" value="KGN47620"/>
    <property type="gene ID" value="Csa_6G365200"/>
</dbReference>
<reference evidence="2 3" key="4">
    <citation type="journal article" date="2011" name="BMC Genomics">
        <title>RNA-Seq improves annotation of protein-coding genes in the cucumber genome.</title>
        <authorList>
            <person name="Li Z."/>
            <person name="Zhang Z."/>
            <person name="Yan P."/>
            <person name="Huang S."/>
            <person name="Fei Z."/>
            <person name="Lin K."/>
        </authorList>
    </citation>
    <scope>NUCLEOTIDE SEQUENCE [LARGE SCALE GENOMIC DNA]</scope>
    <source>
        <strain evidence="3">cv. 9930</strain>
    </source>
</reference>
<dbReference type="EMBL" id="CM002927">
    <property type="protein sequence ID" value="KGN47620.1"/>
    <property type="molecule type" value="Genomic_DNA"/>
</dbReference>
<feature type="transmembrane region" description="Helical" evidence="1">
    <location>
        <begin position="26"/>
        <end position="45"/>
    </location>
</feature>
<reference evidence="2 3" key="1">
    <citation type="journal article" date="2009" name="Nat. Genet.">
        <title>The genome of the cucumber, Cucumis sativus L.</title>
        <authorList>
            <person name="Huang S."/>
            <person name="Li R."/>
            <person name="Zhang Z."/>
            <person name="Li L."/>
            <person name="Gu X."/>
            <person name="Fan W."/>
            <person name="Lucas W.J."/>
            <person name="Wang X."/>
            <person name="Xie B."/>
            <person name="Ni P."/>
            <person name="Ren Y."/>
            <person name="Zhu H."/>
            <person name="Li J."/>
            <person name="Lin K."/>
            <person name="Jin W."/>
            <person name="Fei Z."/>
            <person name="Li G."/>
            <person name="Staub J."/>
            <person name="Kilian A."/>
            <person name="van der Vossen E.A."/>
            <person name="Wu Y."/>
            <person name="Guo J."/>
            <person name="He J."/>
            <person name="Jia Z."/>
            <person name="Ren Y."/>
            <person name="Tian G."/>
            <person name="Lu Y."/>
            <person name="Ruan J."/>
            <person name="Qian W."/>
            <person name="Wang M."/>
            <person name="Huang Q."/>
            <person name="Li B."/>
            <person name="Xuan Z."/>
            <person name="Cao J."/>
            <person name="Asan"/>
            <person name="Wu Z."/>
            <person name="Zhang J."/>
            <person name="Cai Q."/>
            <person name="Bai Y."/>
            <person name="Zhao B."/>
            <person name="Han Y."/>
            <person name="Li Y."/>
            <person name="Li X."/>
            <person name="Wang S."/>
            <person name="Shi Q."/>
            <person name="Liu S."/>
            <person name="Cho W.K."/>
            <person name="Kim J.Y."/>
            <person name="Xu Y."/>
            <person name="Heller-Uszynska K."/>
            <person name="Miao H."/>
            <person name="Cheng Z."/>
            <person name="Zhang S."/>
            <person name="Wu J."/>
            <person name="Yang Y."/>
            <person name="Kang H."/>
            <person name="Li M."/>
            <person name="Liang H."/>
            <person name="Ren X."/>
            <person name="Shi Z."/>
            <person name="Wen M."/>
            <person name="Jian M."/>
            <person name="Yang H."/>
            <person name="Zhang G."/>
            <person name="Yang Z."/>
            <person name="Chen R."/>
            <person name="Liu S."/>
            <person name="Li J."/>
            <person name="Ma L."/>
            <person name="Liu H."/>
            <person name="Zhou Y."/>
            <person name="Zhao J."/>
            <person name="Fang X."/>
            <person name="Li G."/>
            <person name="Fang L."/>
            <person name="Li Y."/>
            <person name="Liu D."/>
            <person name="Zheng H."/>
            <person name="Zhang Y."/>
            <person name="Qin N."/>
            <person name="Li Z."/>
            <person name="Yang G."/>
            <person name="Yang S."/>
            <person name="Bolund L."/>
            <person name="Kristiansen K."/>
            <person name="Zheng H."/>
            <person name="Li S."/>
            <person name="Zhang X."/>
            <person name="Yang H."/>
            <person name="Wang J."/>
            <person name="Sun R."/>
            <person name="Zhang B."/>
            <person name="Jiang S."/>
            <person name="Wang J."/>
            <person name="Du Y."/>
            <person name="Li S."/>
        </authorList>
    </citation>
    <scope>NUCLEOTIDE SEQUENCE [LARGE SCALE GENOMIC DNA]</scope>
    <source>
        <strain evidence="3">cv. 9930</strain>
    </source>
</reference>
<name>A0A0A0KD56_CUCSA</name>
<organism evidence="2 3">
    <name type="scientific">Cucumis sativus</name>
    <name type="common">Cucumber</name>
    <dbReference type="NCBI Taxonomy" id="3659"/>
    <lineage>
        <taxon>Eukaryota</taxon>
        <taxon>Viridiplantae</taxon>
        <taxon>Streptophyta</taxon>
        <taxon>Embryophyta</taxon>
        <taxon>Tracheophyta</taxon>
        <taxon>Spermatophyta</taxon>
        <taxon>Magnoliopsida</taxon>
        <taxon>eudicotyledons</taxon>
        <taxon>Gunneridae</taxon>
        <taxon>Pentapetalae</taxon>
        <taxon>rosids</taxon>
        <taxon>fabids</taxon>
        <taxon>Cucurbitales</taxon>
        <taxon>Cucurbitaceae</taxon>
        <taxon>Benincaseae</taxon>
        <taxon>Cucumis</taxon>
    </lineage>
</organism>
<evidence type="ECO:0000313" key="2">
    <source>
        <dbReference type="EMBL" id="KGN47620.1"/>
    </source>
</evidence>
<protein>
    <submittedName>
        <fullName evidence="2">Uncharacterized protein</fullName>
    </submittedName>
</protein>
<keyword evidence="1" id="KW-0812">Transmembrane</keyword>
<proteinExistence type="predicted"/>
<reference evidence="2 3" key="2">
    <citation type="journal article" date="2009" name="PLoS ONE">
        <title>An integrated genetic and cytogenetic map of the cucumber genome.</title>
        <authorList>
            <person name="Ren Y."/>
            <person name="Zhang Z."/>
            <person name="Liu J."/>
            <person name="Staub J.E."/>
            <person name="Han Y."/>
            <person name="Cheng Z."/>
            <person name="Li X."/>
            <person name="Lu J."/>
            <person name="Miao H."/>
            <person name="Kang H."/>
            <person name="Xie B."/>
            <person name="Gu X."/>
            <person name="Wang X."/>
            <person name="Du Y."/>
            <person name="Jin W."/>
            <person name="Huang S."/>
        </authorList>
    </citation>
    <scope>NUCLEOTIDE SEQUENCE [LARGE SCALE GENOMIC DNA]</scope>
    <source>
        <strain evidence="3">cv. 9930</strain>
    </source>
</reference>
<evidence type="ECO:0000313" key="3">
    <source>
        <dbReference type="Proteomes" id="UP000029981"/>
    </source>
</evidence>
<evidence type="ECO:0000256" key="1">
    <source>
        <dbReference type="SAM" id="Phobius"/>
    </source>
</evidence>
<accession>A0A0A0KD56</accession>
<sequence>MLVNGLGIVRLFGKHKSNSRSCGENLLLTWSASIPILLVALVSAISSPRFLRLLMNLAGEPLLFNNPLGGGTVESSLLPIFIVRIWDFTSLSRGCWDTCCNFVHACITCLFMRTFSFPFFIWKLWGANLASSMALTGILTMHRGRDSPIKLQNITHTATSSKHKREFGMDFESDWTRHVKSSAFAAPVIRSATSFMRWSCRIPISEGYHEFL</sequence>
<reference evidence="2 3" key="3">
    <citation type="journal article" date="2010" name="BMC Genomics">
        <title>Transcriptome sequencing and comparative analysis of cucumber flowers with different sex types.</title>
        <authorList>
            <person name="Guo S."/>
            <person name="Zheng Y."/>
            <person name="Joung J.G."/>
            <person name="Liu S."/>
            <person name="Zhang Z."/>
            <person name="Crasta O.R."/>
            <person name="Sobral B.W."/>
            <person name="Xu Y."/>
            <person name="Huang S."/>
            <person name="Fei Z."/>
        </authorList>
    </citation>
    <scope>NUCLEOTIDE SEQUENCE [LARGE SCALE GENOMIC DNA]</scope>
    <source>
        <strain evidence="3">cv. 9930</strain>
    </source>
</reference>
<keyword evidence="1" id="KW-0472">Membrane</keyword>
<dbReference type="AlphaFoldDB" id="A0A0A0KD56"/>
<gene>
    <name evidence="2" type="ORF">Csa_6G365200</name>
</gene>
<dbReference type="Proteomes" id="UP000029981">
    <property type="component" value="Chromosome 6"/>
</dbReference>